<dbReference type="GO" id="GO:0004519">
    <property type="term" value="F:endonuclease activity"/>
    <property type="evidence" value="ECO:0007669"/>
    <property type="project" value="UniProtKB-KW"/>
</dbReference>
<dbReference type="PROSITE" id="PS50830">
    <property type="entry name" value="TNASE_3"/>
    <property type="match status" value="1"/>
</dbReference>
<keyword evidence="1" id="KW-0540">Nuclease</keyword>
<dbReference type="PANTHER" id="PTHR12302">
    <property type="entry name" value="EBNA2 BINDING PROTEIN P100"/>
    <property type="match status" value="1"/>
</dbReference>
<evidence type="ECO:0000256" key="2">
    <source>
        <dbReference type="ARBA" id="ARBA00022759"/>
    </source>
</evidence>
<name>A0A6B3NG93_9CYAN</name>
<evidence type="ECO:0000313" key="5">
    <source>
        <dbReference type="EMBL" id="NER29034.1"/>
    </source>
</evidence>
<dbReference type="AlphaFoldDB" id="A0A6B3NG93"/>
<dbReference type="GO" id="GO:0016787">
    <property type="term" value="F:hydrolase activity"/>
    <property type="evidence" value="ECO:0007669"/>
    <property type="project" value="UniProtKB-KW"/>
</dbReference>
<dbReference type="Pfam" id="PF00565">
    <property type="entry name" value="SNase"/>
    <property type="match status" value="1"/>
</dbReference>
<evidence type="ECO:0000259" key="4">
    <source>
        <dbReference type="PROSITE" id="PS50830"/>
    </source>
</evidence>
<dbReference type="Gene3D" id="2.40.50.90">
    <property type="match status" value="1"/>
</dbReference>
<proteinExistence type="predicted"/>
<sequence>MTDLSKCAFGKVTKIFDGDTFSFEVLRQGENLDFPGIEGLIRIRIACIDTPETKQGAIAHQAKNMLTRLVSDHNNHLWIEPSGKSHDRIVAWVFGKNPHEEHITDLGKVLVLTGQAKVLYNHLNDYPNKWESYIKAQAEAQLKRRGIWSKDCIEPDTFKILQRLWRCEDLLKEHRIEF</sequence>
<reference evidence="5" key="1">
    <citation type="submission" date="2019-11" db="EMBL/GenBank/DDBJ databases">
        <title>Genomic insights into an expanded diversity of filamentous marine cyanobacteria reveals the extraordinary biosynthetic potential of Moorea and Okeania.</title>
        <authorList>
            <person name="Ferreira Leao T."/>
            <person name="Wang M."/>
            <person name="Moss N."/>
            <person name="Da Silva R."/>
            <person name="Sanders J."/>
            <person name="Nurk S."/>
            <person name="Gurevich A."/>
            <person name="Humphrey G."/>
            <person name="Reher R."/>
            <person name="Zhu Q."/>
            <person name="Belda-Ferre P."/>
            <person name="Glukhov E."/>
            <person name="Rex R."/>
            <person name="Dorrestein P.C."/>
            <person name="Knight R."/>
            <person name="Pevzner P."/>
            <person name="Gerwick W.H."/>
            <person name="Gerwick L."/>
        </authorList>
    </citation>
    <scope>NUCLEOTIDE SEQUENCE</scope>
    <source>
        <strain evidence="5">SIO1C4</strain>
    </source>
</reference>
<protein>
    <submittedName>
        <fullName evidence="5">Thermonuclease family protein</fullName>
    </submittedName>
</protein>
<feature type="domain" description="TNase-like" evidence="4">
    <location>
        <begin position="6"/>
        <end position="150"/>
    </location>
</feature>
<keyword evidence="3" id="KW-0378">Hydrolase</keyword>
<keyword evidence="2" id="KW-0255">Endonuclease</keyword>
<comment type="caution">
    <text evidence="5">The sequence shown here is derived from an EMBL/GenBank/DDBJ whole genome shotgun (WGS) entry which is preliminary data.</text>
</comment>
<dbReference type="SMART" id="SM00318">
    <property type="entry name" value="SNc"/>
    <property type="match status" value="1"/>
</dbReference>
<dbReference type="InterPro" id="IPR035437">
    <property type="entry name" value="SNase_OB-fold_sf"/>
</dbReference>
<dbReference type="SUPFAM" id="SSF50199">
    <property type="entry name" value="Staphylococcal nuclease"/>
    <property type="match status" value="1"/>
</dbReference>
<organism evidence="5">
    <name type="scientific">Symploca sp. SIO1C4</name>
    <dbReference type="NCBI Taxonomy" id="2607765"/>
    <lineage>
        <taxon>Bacteria</taxon>
        <taxon>Bacillati</taxon>
        <taxon>Cyanobacteriota</taxon>
        <taxon>Cyanophyceae</taxon>
        <taxon>Coleofasciculales</taxon>
        <taxon>Coleofasciculaceae</taxon>
        <taxon>Symploca</taxon>
    </lineage>
</organism>
<evidence type="ECO:0000256" key="1">
    <source>
        <dbReference type="ARBA" id="ARBA00022722"/>
    </source>
</evidence>
<accession>A0A6B3NG93</accession>
<dbReference type="PANTHER" id="PTHR12302:SF3">
    <property type="entry name" value="SERINE_THREONINE-PROTEIN KINASE 31"/>
    <property type="match status" value="1"/>
</dbReference>
<gene>
    <name evidence="5" type="ORF">F6J89_15695</name>
</gene>
<evidence type="ECO:0000256" key="3">
    <source>
        <dbReference type="ARBA" id="ARBA00022801"/>
    </source>
</evidence>
<dbReference type="EMBL" id="JAAHFQ010000298">
    <property type="protein sequence ID" value="NER29034.1"/>
    <property type="molecule type" value="Genomic_DNA"/>
</dbReference>
<dbReference type="InterPro" id="IPR016071">
    <property type="entry name" value="Staphylococal_nuclease_OB-fold"/>
</dbReference>